<comment type="caution">
    <text evidence="1">The sequence shown here is derived from an EMBL/GenBank/DDBJ whole genome shotgun (WGS) entry which is preliminary data.</text>
</comment>
<proteinExistence type="predicted"/>
<dbReference type="AlphaFoldDB" id="A0A557SZH1"/>
<reference evidence="1 2" key="1">
    <citation type="journal article" date="2019" name="Front. Microbiol.">
        <title>Ammonia Oxidation by the Arctic Terrestrial Thaumarchaeote Candidatus Nitrosocosmicus arcticus Is Stimulated by Increasing Temperatures.</title>
        <authorList>
            <person name="Alves R.J.E."/>
            <person name="Kerou M."/>
            <person name="Zappe A."/>
            <person name="Bittner R."/>
            <person name="Abby S.S."/>
            <person name="Schmidt H.A."/>
            <person name="Pfeifer K."/>
            <person name="Schleper C."/>
        </authorList>
    </citation>
    <scope>NUCLEOTIDE SEQUENCE [LARGE SCALE GENOMIC DNA]</scope>
    <source>
        <strain evidence="1 2">Kfb</strain>
    </source>
</reference>
<evidence type="ECO:0000313" key="1">
    <source>
        <dbReference type="EMBL" id="TVP42002.1"/>
    </source>
</evidence>
<name>A0A557SZH1_9ARCH</name>
<sequence>MLSEIRLRPQNKKYFFHNLNQSSYDDYDHFEVTPFLKLSDGHLTT</sequence>
<organism evidence="1 2">
    <name type="scientific">Candidatus Nitrosocosmicus arcticus</name>
    <dbReference type="NCBI Taxonomy" id="2035267"/>
    <lineage>
        <taxon>Archaea</taxon>
        <taxon>Nitrososphaerota</taxon>
        <taxon>Nitrososphaeria</taxon>
        <taxon>Nitrososphaerales</taxon>
        <taxon>Nitrososphaeraceae</taxon>
        <taxon>Candidatus Nitrosocosmicus</taxon>
    </lineage>
</organism>
<accession>A0A557SZH1</accession>
<evidence type="ECO:0000313" key="2">
    <source>
        <dbReference type="Proteomes" id="UP000315289"/>
    </source>
</evidence>
<gene>
    <name evidence="1" type="ORF">NARC_10408</name>
</gene>
<dbReference type="EMBL" id="VOAH01000001">
    <property type="protein sequence ID" value="TVP42002.1"/>
    <property type="molecule type" value="Genomic_DNA"/>
</dbReference>
<keyword evidence="2" id="KW-1185">Reference proteome</keyword>
<dbReference type="Proteomes" id="UP000315289">
    <property type="component" value="Unassembled WGS sequence"/>
</dbReference>
<protein>
    <submittedName>
        <fullName evidence="1">Uncharacterized protein</fullName>
    </submittedName>
</protein>